<feature type="transmembrane region" description="Helical" evidence="1">
    <location>
        <begin position="82"/>
        <end position="100"/>
    </location>
</feature>
<reference evidence="3" key="1">
    <citation type="journal article" date="2019" name="Int. J. Syst. Evol. Microbiol.">
        <title>The Global Catalogue of Microorganisms (GCM) 10K type strain sequencing project: providing services to taxonomists for standard genome sequencing and annotation.</title>
        <authorList>
            <consortium name="The Broad Institute Genomics Platform"/>
            <consortium name="The Broad Institute Genome Sequencing Center for Infectious Disease"/>
            <person name="Wu L."/>
            <person name="Ma J."/>
        </authorList>
    </citation>
    <scope>NUCLEOTIDE SEQUENCE [LARGE SCALE GENOMIC DNA]</scope>
    <source>
        <strain evidence="3">CCUG 60523</strain>
    </source>
</reference>
<evidence type="ECO:0000313" key="3">
    <source>
        <dbReference type="Proteomes" id="UP001595805"/>
    </source>
</evidence>
<keyword evidence="1" id="KW-1133">Transmembrane helix</keyword>
<keyword evidence="1" id="KW-0812">Transmembrane</keyword>
<evidence type="ECO:0000256" key="1">
    <source>
        <dbReference type="SAM" id="Phobius"/>
    </source>
</evidence>
<sequence>MQKVKQVLLSLVTLIFSFYFAFWISSALVSIPFGEVGPKWIYILSTTLSVIAAGYLAFLVWKKNDKSRNTQPSHGTYIVNGALGLGLIGFILGFVGPILLTPDANQGPMFGIIFTGPVGIALGAVGGSILWMVKGKHTMKK</sequence>
<keyword evidence="1" id="KW-0472">Membrane</keyword>
<dbReference type="RefSeq" id="WP_377905083.1">
    <property type="nucleotide sequence ID" value="NZ_JBHRZS010000006.1"/>
</dbReference>
<organism evidence="2 3">
    <name type="scientific">Algoriphagus namhaensis</name>
    <dbReference type="NCBI Taxonomy" id="915353"/>
    <lineage>
        <taxon>Bacteria</taxon>
        <taxon>Pseudomonadati</taxon>
        <taxon>Bacteroidota</taxon>
        <taxon>Cytophagia</taxon>
        <taxon>Cytophagales</taxon>
        <taxon>Cyclobacteriaceae</taxon>
        <taxon>Algoriphagus</taxon>
    </lineage>
</organism>
<accession>A0ABV8ASW9</accession>
<feature type="transmembrane region" description="Helical" evidence="1">
    <location>
        <begin position="112"/>
        <end position="133"/>
    </location>
</feature>
<feature type="transmembrane region" description="Helical" evidence="1">
    <location>
        <begin position="7"/>
        <end position="28"/>
    </location>
</feature>
<name>A0ABV8ASW9_9BACT</name>
<dbReference type="Proteomes" id="UP001595805">
    <property type="component" value="Unassembled WGS sequence"/>
</dbReference>
<feature type="transmembrane region" description="Helical" evidence="1">
    <location>
        <begin position="40"/>
        <end position="61"/>
    </location>
</feature>
<comment type="caution">
    <text evidence="2">The sequence shown here is derived from an EMBL/GenBank/DDBJ whole genome shotgun (WGS) entry which is preliminary data.</text>
</comment>
<evidence type="ECO:0000313" key="2">
    <source>
        <dbReference type="EMBL" id="MFC3880065.1"/>
    </source>
</evidence>
<gene>
    <name evidence="2" type="ORF">ACFOSV_07755</name>
</gene>
<dbReference type="EMBL" id="JBHRZS010000006">
    <property type="protein sequence ID" value="MFC3880065.1"/>
    <property type="molecule type" value="Genomic_DNA"/>
</dbReference>
<proteinExistence type="predicted"/>
<protein>
    <submittedName>
        <fullName evidence="2">Uncharacterized protein</fullName>
    </submittedName>
</protein>
<keyword evidence="3" id="KW-1185">Reference proteome</keyword>